<reference evidence="1 2" key="1">
    <citation type="journal article" date="2017" name="Mol. Biol. Evol.">
        <title>The 4-celled Tetrabaena socialis nuclear genome reveals the essential components for genetic control of cell number at the origin of multicellularity in the volvocine lineage.</title>
        <authorList>
            <person name="Featherston J."/>
            <person name="Arakaki Y."/>
            <person name="Hanschen E.R."/>
            <person name="Ferris P.J."/>
            <person name="Michod R.E."/>
            <person name="Olson B.J.S.C."/>
            <person name="Nozaki H."/>
            <person name="Durand P.M."/>
        </authorList>
    </citation>
    <scope>NUCLEOTIDE SEQUENCE [LARGE SCALE GENOMIC DNA]</scope>
    <source>
        <strain evidence="1 2">NIES-571</strain>
    </source>
</reference>
<protein>
    <submittedName>
        <fullName evidence="1">Uncharacterized protein</fullName>
    </submittedName>
</protein>
<name>A0A2J7ZT57_9CHLO</name>
<accession>A0A2J7ZT57</accession>
<evidence type="ECO:0000313" key="2">
    <source>
        <dbReference type="Proteomes" id="UP000236333"/>
    </source>
</evidence>
<dbReference type="EMBL" id="PGGS01000501">
    <property type="protein sequence ID" value="PNH03455.1"/>
    <property type="molecule type" value="Genomic_DNA"/>
</dbReference>
<feature type="non-terminal residue" evidence="1">
    <location>
        <position position="117"/>
    </location>
</feature>
<dbReference type="Proteomes" id="UP000236333">
    <property type="component" value="Unassembled WGS sequence"/>
</dbReference>
<sequence>MEEKTRRQSTALSAAARSAIIRAPRVPGAYVTSGTGAGRVLLQDALHEERVERPPMFPPTFLYTQSWEDPEPDMEAKMPFLGGATTTSSTLGSSFVTATCGDMQRRGSGSGFLTATC</sequence>
<dbReference type="AlphaFoldDB" id="A0A2J7ZT57"/>
<evidence type="ECO:0000313" key="1">
    <source>
        <dbReference type="EMBL" id="PNH03455.1"/>
    </source>
</evidence>
<proteinExistence type="predicted"/>
<dbReference type="OrthoDB" id="10253390at2759"/>
<organism evidence="1 2">
    <name type="scientific">Tetrabaena socialis</name>
    <dbReference type="NCBI Taxonomy" id="47790"/>
    <lineage>
        <taxon>Eukaryota</taxon>
        <taxon>Viridiplantae</taxon>
        <taxon>Chlorophyta</taxon>
        <taxon>core chlorophytes</taxon>
        <taxon>Chlorophyceae</taxon>
        <taxon>CS clade</taxon>
        <taxon>Chlamydomonadales</taxon>
        <taxon>Tetrabaenaceae</taxon>
        <taxon>Tetrabaena</taxon>
    </lineage>
</organism>
<comment type="caution">
    <text evidence="1">The sequence shown here is derived from an EMBL/GenBank/DDBJ whole genome shotgun (WGS) entry which is preliminary data.</text>
</comment>
<keyword evidence="2" id="KW-1185">Reference proteome</keyword>
<gene>
    <name evidence="1" type="ORF">TSOC_010485</name>
</gene>